<dbReference type="Proteomes" id="UP000326695">
    <property type="component" value="Chromosome"/>
</dbReference>
<gene>
    <name evidence="8" type="ORF">EZJ17_06715</name>
</gene>
<accession>A0AAX1F8A2</accession>
<name>A0AAX1F8A2_9NEIS</name>
<dbReference type="Gene3D" id="1.10.1760.20">
    <property type="match status" value="1"/>
</dbReference>
<proteinExistence type="predicted"/>
<dbReference type="AlphaFoldDB" id="A0AAX1F8A2"/>
<dbReference type="InterPro" id="IPR002751">
    <property type="entry name" value="CbiM/NikMN"/>
</dbReference>
<evidence type="ECO:0000256" key="1">
    <source>
        <dbReference type="ARBA" id="ARBA00004651"/>
    </source>
</evidence>
<evidence type="ECO:0000256" key="5">
    <source>
        <dbReference type="ARBA" id="ARBA00022989"/>
    </source>
</evidence>
<comment type="subcellular location">
    <subcellularLocation>
        <location evidence="1">Cell membrane</location>
        <topology evidence="1">Multi-pass membrane protein</topology>
    </subcellularLocation>
</comment>
<keyword evidence="4 7" id="KW-0812">Transmembrane</keyword>
<feature type="transmembrane region" description="Helical" evidence="7">
    <location>
        <begin position="26"/>
        <end position="42"/>
    </location>
</feature>
<keyword evidence="3" id="KW-1003">Cell membrane</keyword>
<evidence type="ECO:0000256" key="7">
    <source>
        <dbReference type="SAM" id="Phobius"/>
    </source>
</evidence>
<evidence type="ECO:0008006" key="10">
    <source>
        <dbReference type="Google" id="ProtNLM"/>
    </source>
</evidence>
<dbReference type="GO" id="GO:0005886">
    <property type="term" value="C:plasma membrane"/>
    <property type="evidence" value="ECO:0007669"/>
    <property type="project" value="UniProtKB-SubCell"/>
</dbReference>
<feature type="transmembrane region" description="Helical" evidence="7">
    <location>
        <begin position="90"/>
        <end position="110"/>
    </location>
</feature>
<keyword evidence="6 7" id="KW-0472">Membrane</keyword>
<dbReference type="GO" id="GO:0000041">
    <property type="term" value="P:transition metal ion transport"/>
    <property type="evidence" value="ECO:0007669"/>
    <property type="project" value="InterPro"/>
</dbReference>
<evidence type="ECO:0000313" key="8">
    <source>
        <dbReference type="EMBL" id="QED92332.1"/>
    </source>
</evidence>
<feature type="transmembrane region" description="Helical" evidence="7">
    <location>
        <begin position="122"/>
        <end position="152"/>
    </location>
</feature>
<sequence length="240" mass="25913">MLCLMLFAAALRPALAAWRAHRQAAWVGLLIMALCWSLRAAPASRMLGSLSYPLLGIGLLALMVGIPAAFCLAVLLLLPYIWLWQGVGDLSVAGLTVLAGIVPPLVGVALARQIVQRLPRNLFIYIFLNGFFAAAAGILLSAATNGVLLYLAGTFPTTILLDSVLPVFFLIAWSEAFLTGLLSAIFIALKPHLITTFPMSTTCAKMRGKSGNRPLQRLPENWFFRHNTACSASRFSGLLF</sequence>
<dbReference type="RefSeq" id="WP_151086335.1">
    <property type="nucleotide sequence ID" value="NZ_CP038018.1"/>
</dbReference>
<keyword evidence="9" id="KW-1185">Reference proteome</keyword>
<evidence type="ECO:0000313" key="9">
    <source>
        <dbReference type="Proteomes" id="UP000326695"/>
    </source>
</evidence>
<dbReference type="Pfam" id="PF01891">
    <property type="entry name" value="CbiM"/>
    <property type="match status" value="1"/>
</dbReference>
<evidence type="ECO:0000256" key="3">
    <source>
        <dbReference type="ARBA" id="ARBA00022475"/>
    </source>
</evidence>
<keyword evidence="2" id="KW-0813">Transport</keyword>
<protein>
    <recommendedName>
        <fullName evidence="10">Integral membrane protein</fullName>
    </recommendedName>
</protein>
<dbReference type="EMBL" id="CP038018">
    <property type="protein sequence ID" value="QED92332.1"/>
    <property type="molecule type" value="Genomic_DNA"/>
</dbReference>
<evidence type="ECO:0000256" key="6">
    <source>
        <dbReference type="ARBA" id="ARBA00023136"/>
    </source>
</evidence>
<reference evidence="9" key="1">
    <citation type="journal article" date="2019" name="J. Anim. Genet.">
        <title>Description and whole genome sequencing of Eikenella exigua sp. nov., isolated from brain abscess and blood.</title>
        <authorList>
            <person name="Stormo K.A."/>
            <person name="Nygaard R.M."/>
            <person name="Bruvold T.S."/>
            <person name="Dimmen G."/>
            <person name="Lindemann P.C."/>
            <person name="Jordal S."/>
            <person name="Kommedal O."/>
        </authorList>
    </citation>
    <scope>NUCLEOTIDE SEQUENCE [LARGE SCALE GENOMIC DNA]</scope>
    <source>
        <strain evidence="9">PXX</strain>
    </source>
</reference>
<keyword evidence="5 7" id="KW-1133">Transmembrane helix</keyword>
<evidence type="ECO:0000256" key="4">
    <source>
        <dbReference type="ARBA" id="ARBA00022692"/>
    </source>
</evidence>
<organism evidence="8 9">
    <name type="scientific">Eikenella exigua</name>
    <dbReference type="NCBI Taxonomy" id="2528037"/>
    <lineage>
        <taxon>Bacteria</taxon>
        <taxon>Pseudomonadati</taxon>
        <taxon>Pseudomonadota</taxon>
        <taxon>Betaproteobacteria</taxon>
        <taxon>Neisseriales</taxon>
        <taxon>Neisseriaceae</taxon>
        <taxon>Eikenella</taxon>
    </lineage>
</organism>
<feature type="transmembrane region" description="Helical" evidence="7">
    <location>
        <begin position="54"/>
        <end position="84"/>
    </location>
</feature>
<evidence type="ECO:0000256" key="2">
    <source>
        <dbReference type="ARBA" id="ARBA00022448"/>
    </source>
</evidence>
<feature type="transmembrane region" description="Helical" evidence="7">
    <location>
        <begin position="164"/>
        <end position="189"/>
    </location>
</feature>
<dbReference type="KEGG" id="eex:EZJ17_06715"/>